<evidence type="ECO:0000313" key="4">
    <source>
        <dbReference type="Proteomes" id="UP000477386"/>
    </source>
</evidence>
<comment type="caution">
    <text evidence="3">The sequence shown here is derived from an EMBL/GenBank/DDBJ whole genome shotgun (WGS) entry which is preliminary data.</text>
</comment>
<feature type="region of interest" description="Disordered" evidence="1">
    <location>
        <begin position="106"/>
        <end position="136"/>
    </location>
</feature>
<dbReference type="AlphaFoldDB" id="A0A6M0IMK5"/>
<dbReference type="InterPro" id="IPR052509">
    <property type="entry name" value="Metal_resp_DNA-bind_regulator"/>
</dbReference>
<dbReference type="InterPro" id="IPR036390">
    <property type="entry name" value="WH_DNA-bd_sf"/>
</dbReference>
<evidence type="ECO:0000259" key="2">
    <source>
        <dbReference type="Pfam" id="PF03551"/>
    </source>
</evidence>
<dbReference type="SUPFAM" id="SSF46785">
    <property type="entry name" value="Winged helix' DNA-binding domain"/>
    <property type="match status" value="1"/>
</dbReference>
<dbReference type="InterPro" id="IPR036388">
    <property type="entry name" value="WH-like_DNA-bd_sf"/>
</dbReference>
<name>A0A6M0IMK5_9BACT</name>
<evidence type="ECO:0000256" key="1">
    <source>
        <dbReference type="SAM" id="MobiDB-lite"/>
    </source>
</evidence>
<protein>
    <submittedName>
        <fullName evidence="3">PadR family transcriptional regulator</fullName>
    </submittedName>
</protein>
<dbReference type="RefSeq" id="WP_164041908.1">
    <property type="nucleotide sequence ID" value="NZ_JAAGNZ010000002.1"/>
</dbReference>
<feature type="compositionally biased region" description="Polar residues" evidence="1">
    <location>
        <begin position="122"/>
        <end position="136"/>
    </location>
</feature>
<dbReference type="PANTHER" id="PTHR33169:SF14">
    <property type="entry name" value="TRANSCRIPTIONAL REGULATOR RV3488"/>
    <property type="match status" value="1"/>
</dbReference>
<dbReference type="Proteomes" id="UP000477386">
    <property type="component" value="Unassembled WGS sequence"/>
</dbReference>
<dbReference type="PANTHER" id="PTHR33169">
    <property type="entry name" value="PADR-FAMILY TRANSCRIPTIONAL REGULATOR"/>
    <property type="match status" value="1"/>
</dbReference>
<evidence type="ECO:0000313" key="3">
    <source>
        <dbReference type="EMBL" id="NEU69458.1"/>
    </source>
</evidence>
<dbReference type="Gene3D" id="1.10.10.10">
    <property type="entry name" value="Winged helix-like DNA-binding domain superfamily/Winged helix DNA-binding domain"/>
    <property type="match status" value="1"/>
</dbReference>
<dbReference type="InterPro" id="IPR005149">
    <property type="entry name" value="Tscrpt_reg_PadR_N"/>
</dbReference>
<organism evidence="3 4">
    <name type="scientific">Spirosoma agri</name>
    <dbReference type="NCBI Taxonomy" id="1987381"/>
    <lineage>
        <taxon>Bacteria</taxon>
        <taxon>Pseudomonadati</taxon>
        <taxon>Bacteroidota</taxon>
        <taxon>Cytophagia</taxon>
        <taxon>Cytophagales</taxon>
        <taxon>Cytophagaceae</taxon>
        <taxon>Spirosoma</taxon>
    </lineage>
</organism>
<feature type="domain" description="Transcription regulator PadR N-terminal" evidence="2">
    <location>
        <begin position="19"/>
        <end position="88"/>
    </location>
</feature>
<keyword evidence="4" id="KW-1185">Reference proteome</keyword>
<sequence>MNIENAQVQMRKGILEFCILHIISRGEVYASDMLDELTSARIMVVEGTLYPLLTRLKNAGLLDYKWVESTSGPPRKYYILTDLGRDSLGSLNDTWQELAESVNSIVGKTDQHKKPANGNAAPMTNASDPITPSTNA</sequence>
<proteinExistence type="predicted"/>
<accession>A0A6M0IMK5</accession>
<dbReference type="EMBL" id="JAAGNZ010000002">
    <property type="protein sequence ID" value="NEU69458.1"/>
    <property type="molecule type" value="Genomic_DNA"/>
</dbReference>
<gene>
    <name evidence="3" type="ORF">GK091_21400</name>
</gene>
<reference evidence="3 4" key="1">
    <citation type="submission" date="2020-02" db="EMBL/GenBank/DDBJ databases">
        <title>Draft genome sequence of two Spirosoma agri KCTC 52727 and Spirosoma terrae KCTC 52035.</title>
        <authorList>
            <person name="Rojas J."/>
            <person name="Ambika Manirajan B."/>
            <person name="Ratering S."/>
            <person name="Suarez C."/>
            <person name="Schnell S."/>
        </authorList>
    </citation>
    <scope>NUCLEOTIDE SEQUENCE [LARGE SCALE GENOMIC DNA]</scope>
    <source>
        <strain evidence="3 4">KCTC 52727</strain>
    </source>
</reference>
<dbReference type="Pfam" id="PF03551">
    <property type="entry name" value="PadR"/>
    <property type="match status" value="1"/>
</dbReference>